<dbReference type="Proteomes" id="UP000015106">
    <property type="component" value="Chromosome 7"/>
</dbReference>
<reference evidence="3" key="1">
    <citation type="journal article" date="2013" name="Nature">
        <title>Draft genome of the wheat A-genome progenitor Triticum urartu.</title>
        <authorList>
            <person name="Ling H.Q."/>
            <person name="Zhao S."/>
            <person name="Liu D."/>
            <person name="Wang J."/>
            <person name="Sun H."/>
            <person name="Zhang C."/>
            <person name="Fan H."/>
            <person name="Li D."/>
            <person name="Dong L."/>
            <person name="Tao Y."/>
            <person name="Gao C."/>
            <person name="Wu H."/>
            <person name="Li Y."/>
            <person name="Cui Y."/>
            <person name="Guo X."/>
            <person name="Zheng S."/>
            <person name="Wang B."/>
            <person name="Yu K."/>
            <person name="Liang Q."/>
            <person name="Yang W."/>
            <person name="Lou X."/>
            <person name="Chen J."/>
            <person name="Feng M."/>
            <person name="Jian J."/>
            <person name="Zhang X."/>
            <person name="Luo G."/>
            <person name="Jiang Y."/>
            <person name="Liu J."/>
            <person name="Wang Z."/>
            <person name="Sha Y."/>
            <person name="Zhang B."/>
            <person name="Wu H."/>
            <person name="Tang D."/>
            <person name="Shen Q."/>
            <person name="Xue P."/>
            <person name="Zou S."/>
            <person name="Wang X."/>
            <person name="Liu X."/>
            <person name="Wang F."/>
            <person name="Yang Y."/>
            <person name="An X."/>
            <person name="Dong Z."/>
            <person name="Zhang K."/>
            <person name="Zhang X."/>
            <person name="Luo M.C."/>
            <person name="Dvorak J."/>
            <person name="Tong Y."/>
            <person name="Wang J."/>
            <person name="Yang H."/>
            <person name="Li Z."/>
            <person name="Wang D."/>
            <person name="Zhang A."/>
            <person name="Wang J."/>
        </authorList>
    </citation>
    <scope>NUCLEOTIDE SEQUENCE</scope>
    <source>
        <strain evidence="3">cv. G1812</strain>
    </source>
</reference>
<accession>A0A8R7VAJ2</accession>
<evidence type="ECO:0000313" key="3">
    <source>
        <dbReference type="Proteomes" id="UP000015106"/>
    </source>
</evidence>
<protein>
    <recommendedName>
        <fullName evidence="4">Rhomboid-like protein</fullName>
    </recommendedName>
</protein>
<feature type="region of interest" description="Disordered" evidence="1">
    <location>
        <begin position="1"/>
        <end position="23"/>
    </location>
</feature>
<keyword evidence="3" id="KW-1185">Reference proteome</keyword>
<feature type="compositionally biased region" description="Polar residues" evidence="1">
    <location>
        <begin position="11"/>
        <end position="23"/>
    </location>
</feature>
<evidence type="ECO:0000313" key="2">
    <source>
        <dbReference type="EnsemblPlants" id="TuG1812G0700004955.01.T01"/>
    </source>
</evidence>
<sequence length="198" mass="21098">LTASPLGPSPFLTTSPPQASTDGTLTLTQRQQRRGWLARRHVRACFDARRPVELAGGGEGGNTGPGQGGGAVRADQAPLLRQGARRGGDGRRERLHQVKCCSWWSCASGALFGLLGAMLSELFINWAIYTNKVGASPTNSAAVAVPAVLRSENPSSFYGIWLTLLKLYALEFVILCTTSGLLHDFVLPDARVEPAPPC</sequence>
<organism evidence="2 3">
    <name type="scientific">Triticum urartu</name>
    <name type="common">Red wild einkorn</name>
    <name type="synonym">Crithodium urartu</name>
    <dbReference type="NCBI Taxonomy" id="4572"/>
    <lineage>
        <taxon>Eukaryota</taxon>
        <taxon>Viridiplantae</taxon>
        <taxon>Streptophyta</taxon>
        <taxon>Embryophyta</taxon>
        <taxon>Tracheophyta</taxon>
        <taxon>Spermatophyta</taxon>
        <taxon>Magnoliopsida</taxon>
        <taxon>Liliopsida</taxon>
        <taxon>Poales</taxon>
        <taxon>Poaceae</taxon>
        <taxon>BOP clade</taxon>
        <taxon>Pooideae</taxon>
        <taxon>Triticodae</taxon>
        <taxon>Triticeae</taxon>
        <taxon>Triticinae</taxon>
        <taxon>Triticum</taxon>
    </lineage>
</organism>
<feature type="region of interest" description="Disordered" evidence="1">
    <location>
        <begin position="53"/>
        <end position="73"/>
    </location>
</feature>
<dbReference type="AlphaFoldDB" id="A0A8R7VAJ2"/>
<dbReference type="Gramene" id="TuG1812G0700004955.01.T01">
    <property type="protein sequence ID" value="TuG1812G0700004955.01.T01"/>
    <property type="gene ID" value="TuG1812G0700004955.01"/>
</dbReference>
<feature type="compositionally biased region" description="Gly residues" evidence="1">
    <location>
        <begin position="55"/>
        <end position="71"/>
    </location>
</feature>
<evidence type="ECO:0008006" key="4">
    <source>
        <dbReference type="Google" id="ProtNLM"/>
    </source>
</evidence>
<dbReference type="EnsemblPlants" id="TuG1812G0700004955.01.T01">
    <property type="protein sequence ID" value="TuG1812G0700004955.01.T01"/>
    <property type="gene ID" value="TuG1812G0700004955.01"/>
</dbReference>
<reference evidence="2" key="2">
    <citation type="submission" date="2018-03" db="EMBL/GenBank/DDBJ databases">
        <title>The Triticum urartu genome reveals the dynamic nature of wheat genome evolution.</title>
        <authorList>
            <person name="Ling H."/>
            <person name="Ma B."/>
            <person name="Shi X."/>
            <person name="Liu H."/>
            <person name="Dong L."/>
            <person name="Sun H."/>
            <person name="Cao Y."/>
            <person name="Gao Q."/>
            <person name="Zheng S."/>
            <person name="Li Y."/>
            <person name="Yu Y."/>
            <person name="Du H."/>
            <person name="Qi M."/>
            <person name="Li Y."/>
            <person name="Yu H."/>
            <person name="Cui Y."/>
            <person name="Wang N."/>
            <person name="Chen C."/>
            <person name="Wu H."/>
            <person name="Zhao Y."/>
            <person name="Zhang J."/>
            <person name="Li Y."/>
            <person name="Zhou W."/>
            <person name="Zhang B."/>
            <person name="Hu W."/>
            <person name="Eijk M."/>
            <person name="Tang J."/>
            <person name="Witsenboer H."/>
            <person name="Zhao S."/>
            <person name="Li Z."/>
            <person name="Zhang A."/>
            <person name="Wang D."/>
            <person name="Liang C."/>
        </authorList>
    </citation>
    <scope>NUCLEOTIDE SEQUENCE [LARGE SCALE GENOMIC DNA]</scope>
    <source>
        <strain evidence="2">cv. G1812</strain>
    </source>
</reference>
<evidence type="ECO:0000256" key="1">
    <source>
        <dbReference type="SAM" id="MobiDB-lite"/>
    </source>
</evidence>
<reference evidence="2" key="3">
    <citation type="submission" date="2022-06" db="UniProtKB">
        <authorList>
            <consortium name="EnsemblPlants"/>
        </authorList>
    </citation>
    <scope>IDENTIFICATION</scope>
</reference>
<proteinExistence type="predicted"/>
<name>A0A8R7VAJ2_TRIUA</name>